<feature type="non-terminal residue" evidence="7">
    <location>
        <position position="187"/>
    </location>
</feature>
<dbReference type="Pfam" id="PF07240">
    <property type="entry name" value="Turandot"/>
    <property type="match status" value="1"/>
</dbReference>
<evidence type="ECO:0000256" key="4">
    <source>
        <dbReference type="ARBA" id="ARBA00022588"/>
    </source>
</evidence>
<dbReference type="GO" id="GO:0045087">
    <property type="term" value="P:innate immune response"/>
    <property type="evidence" value="ECO:0007669"/>
    <property type="project" value="UniProtKB-KW"/>
</dbReference>
<dbReference type="GO" id="GO:0009617">
    <property type="term" value="P:response to bacterium"/>
    <property type="evidence" value="ECO:0007669"/>
    <property type="project" value="UniProtKB-ARBA"/>
</dbReference>
<keyword evidence="6" id="KW-0391">Immunity</keyword>
<evidence type="ECO:0000256" key="6">
    <source>
        <dbReference type="ARBA" id="ARBA00022859"/>
    </source>
</evidence>
<keyword evidence="5" id="KW-0732">Signal</keyword>
<reference evidence="7" key="1">
    <citation type="journal article" date="2023" name="Genome Biol. Evol.">
        <title>Long-read-based Genome Assembly of Drosophila gunungcola Reveals Fewer Chemosensory Genes in Flower-breeding Species.</title>
        <authorList>
            <person name="Negi A."/>
            <person name="Liao B.Y."/>
            <person name="Yeh S.D."/>
        </authorList>
    </citation>
    <scope>NUCLEOTIDE SEQUENCE</scope>
    <source>
        <strain evidence="7">Sukarami</strain>
    </source>
</reference>
<evidence type="ECO:0000256" key="3">
    <source>
        <dbReference type="ARBA" id="ARBA00022525"/>
    </source>
</evidence>
<keyword evidence="3" id="KW-0964">Secreted</keyword>
<dbReference type="EMBL" id="JAMKOV010000001">
    <property type="protein sequence ID" value="KAI8045095.1"/>
    <property type="molecule type" value="Genomic_DNA"/>
</dbReference>
<accession>A0A9Q0BV64</accession>
<dbReference type="GO" id="GO:0005615">
    <property type="term" value="C:extracellular space"/>
    <property type="evidence" value="ECO:0007669"/>
    <property type="project" value="UniProtKB-ARBA"/>
</dbReference>
<protein>
    <submittedName>
        <fullName evidence="7">Uncharacterized protein</fullName>
    </submittedName>
</protein>
<dbReference type="AlphaFoldDB" id="A0A9Q0BV64"/>
<organism evidence="7 8">
    <name type="scientific">Drosophila gunungcola</name>
    <name type="common">fruit fly</name>
    <dbReference type="NCBI Taxonomy" id="103775"/>
    <lineage>
        <taxon>Eukaryota</taxon>
        <taxon>Metazoa</taxon>
        <taxon>Ecdysozoa</taxon>
        <taxon>Arthropoda</taxon>
        <taxon>Hexapoda</taxon>
        <taxon>Insecta</taxon>
        <taxon>Pterygota</taxon>
        <taxon>Neoptera</taxon>
        <taxon>Endopterygota</taxon>
        <taxon>Diptera</taxon>
        <taxon>Brachycera</taxon>
        <taxon>Muscomorpha</taxon>
        <taxon>Ephydroidea</taxon>
        <taxon>Drosophilidae</taxon>
        <taxon>Drosophila</taxon>
        <taxon>Sophophora</taxon>
    </lineage>
</organism>
<name>A0A9Q0BV64_9MUSC</name>
<sequence>CCALLLISPFCLGYTDEELKADGRRVAEIIRTSQDDDSKINNTQELLDIYRRLYPRVTLEDRDVIDRCLALLLISPSCLGYTDEEREADGRKIAEIIRTSQDDDSKINNTQELLDIYRRLLPGLTPEERANIDELIKEHTDEVIIDGVPSQGGASKYIGKILTPVMKDVASGFFLELGTQLGRLFSW</sequence>
<evidence type="ECO:0000256" key="5">
    <source>
        <dbReference type="ARBA" id="ARBA00022729"/>
    </source>
</evidence>
<keyword evidence="8" id="KW-1185">Reference proteome</keyword>
<evidence type="ECO:0000256" key="2">
    <source>
        <dbReference type="ARBA" id="ARBA00010249"/>
    </source>
</evidence>
<evidence type="ECO:0000313" key="7">
    <source>
        <dbReference type="EMBL" id="KAI8045095.1"/>
    </source>
</evidence>
<gene>
    <name evidence="7" type="ORF">M5D96_001273</name>
</gene>
<dbReference type="InterPro" id="IPR010825">
    <property type="entry name" value="Turandot"/>
</dbReference>
<proteinExistence type="inferred from homology"/>
<evidence type="ECO:0000313" key="8">
    <source>
        <dbReference type="Proteomes" id="UP001059596"/>
    </source>
</evidence>
<keyword evidence="4" id="KW-0399">Innate immunity</keyword>
<dbReference type="GO" id="GO:0034605">
    <property type="term" value="P:cellular response to heat"/>
    <property type="evidence" value="ECO:0007669"/>
    <property type="project" value="UniProtKB-ARBA"/>
</dbReference>
<comment type="subcellular location">
    <subcellularLocation>
        <location evidence="1">Secreted</location>
    </subcellularLocation>
</comment>
<comment type="caution">
    <text evidence="7">The sequence shown here is derived from an EMBL/GenBank/DDBJ whole genome shotgun (WGS) entry which is preliminary data.</text>
</comment>
<evidence type="ECO:0000256" key="1">
    <source>
        <dbReference type="ARBA" id="ARBA00004613"/>
    </source>
</evidence>
<dbReference type="Proteomes" id="UP001059596">
    <property type="component" value="Chromosome 3R"/>
</dbReference>
<comment type="similarity">
    <text evidence="2">Belongs to the Turandot family.</text>
</comment>